<feature type="region of interest" description="Disordered" evidence="1">
    <location>
        <begin position="34"/>
        <end position="71"/>
    </location>
</feature>
<evidence type="ECO:0000313" key="2">
    <source>
        <dbReference type="EMBL" id="KAF0929724.1"/>
    </source>
</evidence>
<keyword evidence="3" id="KW-1185">Reference proteome</keyword>
<proteinExistence type="predicted"/>
<reference evidence="2 3" key="1">
    <citation type="submission" date="2019-11" db="EMBL/GenBank/DDBJ databases">
        <title>Whole genome sequence of Oryza granulata.</title>
        <authorList>
            <person name="Li W."/>
        </authorList>
    </citation>
    <scope>NUCLEOTIDE SEQUENCE [LARGE SCALE GENOMIC DNA]</scope>
    <source>
        <strain evidence="3">cv. Menghai</strain>
        <tissue evidence="2">Leaf</tissue>
    </source>
</reference>
<dbReference type="Proteomes" id="UP000479710">
    <property type="component" value="Unassembled WGS sequence"/>
</dbReference>
<dbReference type="AlphaFoldDB" id="A0A6G1EYL5"/>
<name>A0A6G1EYL5_9ORYZ</name>
<protein>
    <submittedName>
        <fullName evidence="2">Uncharacterized protein</fullName>
    </submittedName>
</protein>
<organism evidence="2 3">
    <name type="scientific">Oryza meyeriana var. granulata</name>
    <dbReference type="NCBI Taxonomy" id="110450"/>
    <lineage>
        <taxon>Eukaryota</taxon>
        <taxon>Viridiplantae</taxon>
        <taxon>Streptophyta</taxon>
        <taxon>Embryophyta</taxon>
        <taxon>Tracheophyta</taxon>
        <taxon>Spermatophyta</taxon>
        <taxon>Magnoliopsida</taxon>
        <taxon>Liliopsida</taxon>
        <taxon>Poales</taxon>
        <taxon>Poaceae</taxon>
        <taxon>BOP clade</taxon>
        <taxon>Oryzoideae</taxon>
        <taxon>Oryzeae</taxon>
        <taxon>Oryzinae</taxon>
        <taxon>Oryza</taxon>
        <taxon>Oryza meyeriana</taxon>
    </lineage>
</organism>
<gene>
    <name evidence="2" type="ORF">E2562_024417</name>
</gene>
<evidence type="ECO:0000313" key="3">
    <source>
        <dbReference type="Proteomes" id="UP000479710"/>
    </source>
</evidence>
<accession>A0A6G1EYL5</accession>
<dbReference type="EMBL" id="SPHZ02000002">
    <property type="protein sequence ID" value="KAF0929724.1"/>
    <property type="molecule type" value="Genomic_DNA"/>
</dbReference>
<sequence length="71" mass="7950">MDWRGYTPPGAPLANRQPDMGITLLAVRPSRVPTAHGGFIHPKRRKNRKFATPLAASRTRFPSPTDRTRAE</sequence>
<evidence type="ECO:0000256" key="1">
    <source>
        <dbReference type="SAM" id="MobiDB-lite"/>
    </source>
</evidence>
<comment type="caution">
    <text evidence="2">The sequence shown here is derived from an EMBL/GenBank/DDBJ whole genome shotgun (WGS) entry which is preliminary data.</text>
</comment>